<keyword evidence="9" id="KW-1185">Reference proteome</keyword>
<evidence type="ECO:0000256" key="4">
    <source>
        <dbReference type="ARBA" id="ARBA00022692"/>
    </source>
</evidence>
<dbReference type="InterPro" id="IPR002259">
    <property type="entry name" value="Eqnu_transpt"/>
</dbReference>
<proteinExistence type="inferred from homology"/>
<dbReference type="EMBL" id="JARBJD010000004">
    <property type="protein sequence ID" value="KAK2964047.1"/>
    <property type="molecule type" value="Genomic_DNA"/>
</dbReference>
<dbReference type="InterPro" id="IPR036259">
    <property type="entry name" value="MFS_trans_sf"/>
</dbReference>
<evidence type="ECO:0000256" key="6">
    <source>
        <dbReference type="ARBA" id="ARBA00023136"/>
    </source>
</evidence>
<organism evidence="8 9">
    <name type="scientific">Blattamonas nauphoetae</name>
    <dbReference type="NCBI Taxonomy" id="2049346"/>
    <lineage>
        <taxon>Eukaryota</taxon>
        <taxon>Metamonada</taxon>
        <taxon>Preaxostyla</taxon>
        <taxon>Oxymonadida</taxon>
        <taxon>Blattamonas</taxon>
    </lineage>
</organism>
<feature type="transmembrane region" description="Helical" evidence="7">
    <location>
        <begin position="341"/>
        <end position="363"/>
    </location>
</feature>
<feature type="transmembrane region" description="Helical" evidence="7">
    <location>
        <begin position="107"/>
        <end position="127"/>
    </location>
</feature>
<protein>
    <submittedName>
        <fullName evidence="8">Equilibrative Nucleoside Transporter</fullName>
    </submittedName>
</protein>
<dbReference type="Pfam" id="PF01733">
    <property type="entry name" value="Nucleoside_tran"/>
    <property type="match status" value="1"/>
</dbReference>
<feature type="transmembrane region" description="Helical" evidence="7">
    <location>
        <begin position="78"/>
        <end position="100"/>
    </location>
</feature>
<keyword evidence="4 7" id="KW-0812">Transmembrane</keyword>
<evidence type="ECO:0000313" key="8">
    <source>
        <dbReference type="EMBL" id="KAK2964047.1"/>
    </source>
</evidence>
<comment type="caution">
    <text evidence="8">The sequence shown here is derived from an EMBL/GenBank/DDBJ whole genome shotgun (WGS) entry which is preliminary data.</text>
</comment>
<feature type="transmembrane region" description="Helical" evidence="7">
    <location>
        <begin position="175"/>
        <end position="197"/>
    </location>
</feature>
<gene>
    <name evidence="8" type="ORF">BLNAU_1128</name>
</gene>
<feature type="transmembrane region" description="Helical" evidence="7">
    <location>
        <begin position="15"/>
        <end position="41"/>
    </location>
</feature>
<feature type="transmembrane region" description="Helical" evidence="7">
    <location>
        <begin position="139"/>
        <end position="163"/>
    </location>
</feature>
<keyword evidence="5 7" id="KW-1133">Transmembrane helix</keyword>
<feature type="transmembrane region" description="Helical" evidence="7">
    <location>
        <begin position="413"/>
        <end position="433"/>
    </location>
</feature>
<evidence type="ECO:0000313" key="9">
    <source>
        <dbReference type="Proteomes" id="UP001281761"/>
    </source>
</evidence>
<dbReference type="PANTHER" id="PTHR10332:SF88">
    <property type="entry name" value="EQUILIBRATIVE NUCLEOSIDE TRANSPORTER 1, ISOFORM A"/>
    <property type="match status" value="1"/>
</dbReference>
<feature type="transmembrane region" description="Helical" evidence="7">
    <location>
        <begin position="53"/>
        <end position="72"/>
    </location>
</feature>
<dbReference type="PANTHER" id="PTHR10332">
    <property type="entry name" value="EQUILIBRATIVE NUCLEOSIDE TRANSPORTER"/>
    <property type="match status" value="1"/>
</dbReference>
<comment type="similarity">
    <text evidence="2">Belongs to the SLC29A/ENT transporter (TC 2.A.57) family.</text>
</comment>
<name>A0ABQ9YJY5_9EUKA</name>
<evidence type="ECO:0000256" key="5">
    <source>
        <dbReference type="ARBA" id="ARBA00022989"/>
    </source>
</evidence>
<dbReference type="Proteomes" id="UP001281761">
    <property type="component" value="Unassembled WGS sequence"/>
</dbReference>
<sequence length="434" mass="47949">MGKLKDHPERDSYHLVYILFIIFGGAMLSAWNAIISASAYFEQSLPSKHAMNFMLVAYNVGVLPFMFLTTVYSSELNYTIFIGVPFVAAAALMICVPFICTYLKMKMAALVLMMIVAFICGMGTGVLNTSVFGLGGVFAGSSAGGIMIGQGFVGLLSLIPLILHLSIPGDNTQTIGLIFFIFAACLNVIAFVCILLFKKIPFAKYTLDKYEQSKHPERVPLLKAEDQNRVNSKAEDLVEYQPTEEGAVVLKGCSKIKAFVKQLFGVLRRMKWYALAVFLCYFVTLFIYPSAILSVPSPKGMFTTDWQIALWIHIRLNIFAVSDFISRWIPQCIKLYKSPALVVIVSLVRVIFAVLLVIARWVVWMRNLPFFITIYAIFSLMNGYHGTLIMSVAADQCDIEPSKRGVAGSTMAFVLNCGIALGCFLALPLGAALK</sequence>
<evidence type="ECO:0000256" key="1">
    <source>
        <dbReference type="ARBA" id="ARBA00004141"/>
    </source>
</evidence>
<reference evidence="8 9" key="1">
    <citation type="journal article" date="2022" name="bioRxiv">
        <title>Genomics of Preaxostyla Flagellates Illuminates Evolutionary Transitions and the Path Towards Mitochondrial Loss.</title>
        <authorList>
            <person name="Novak L.V.F."/>
            <person name="Treitli S.C."/>
            <person name="Pyrih J."/>
            <person name="Halakuc P."/>
            <person name="Pipaliya S.V."/>
            <person name="Vacek V."/>
            <person name="Brzon O."/>
            <person name="Soukal P."/>
            <person name="Eme L."/>
            <person name="Dacks J.B."/>
            <person name="Karnkowska A."/>
            <person name="Elias M."/>
            <person name="Hampl V."/>
        </authorList>
    </citation>
    <scope>NUCLEOTIDE SEQUENCE [LARGE SCALE GENOMIC DNA]</scope>
    <source>
        <strain evidence="8">NAU3</strain>
        <tissue evidence="8">Gut</tissue>
    </source>
</reference>
<keyword evidence="6 7" id="KW-0472">Membrane</keyword>
<dbReference type="PRINTS" id="PR01130">
    <property type="entry name" value="DERENTRNSPRT"/>
</dbReference>
<comment type="subcellular location">
    <subcellularLocation>
        <location evidence="1">Membrane</location>
        <topology evidence="1">Multi-pass membrane protein</topology>
    </subcellularLocation>
</comment>
<dbReference type="SUPFAM" id="SSF103473">
    <property type="entry name" value="MFS general substrate transporter"/>
    <property type="match status" value="1"/>
</dbReference>
<feature type="transmembrane region" description="Helical" evidence="7">
    <location>
        <begin position="370"/>
        <end position="393"/>
    </location>
</feature>
<accession>A0ABQ9YJY5</accession>
<feature type="transmembrane region" description="Helical" evidence="7">
    <location>
        <begin position="272"/>
        <end position="296"/>
    </location>
</feature>
<keyword evidence="3" id="KW-0813">Transport</keyword>
<evidence type="ECO:0000256" key="3">
    <source>
        <dbReference type="ARBA" id="ARBA00022448"/>
    </source>
</evidence>
<evidence type="ECO:0000256" key="7">
    <source>
        <dbReference type="SAM" id="Phobius"/>
    </source>
</evidence>
<evidence type="ECO:0000256" key="2">
    <source>
        <dbReference type="ARBA" id="ARBA00007965"/>
    </source>
</evidence>